<gene>
    <name evidence="1" type="ORF">GJ744_006968</name>
</gene>
<dbReference type="AlphaFoldDB" id="A0A8H7ALJ9"/>
<dbReference type="EMBL" id="JAACFV010000032">
    <property type="protein sequence ID" value="KAF7510272.1"/>
    <property type="molecule type" value="Genomic_DNA"/>
</dbReference>
<keyword evidence="2" id="KW-1185">Reference proteome</keyword>
<proteinExistence type="predicted"/>
<organism evidence="1 2">
    <name type="scientific">Endocarpon pusillum</name>
    <dbReference type="NCBI Taxonomy" id="364733"/>
    <lineage>
        <taxon>Eukaryota</taxon>
        <taxon>Fungi</taxon>
        <taxon>Dikarya</taxon>
        <taxon>Ascomycota</taxon>
        <taxon>Pezizomycotina</taxon>
        <taxon>Eurotiomycetes</taxon>
        <taxon>Chaetothyriomycetidae</taxon>
        <taxon>Verrucariales</taxon>
        <taxon>Verrucariaceae</taxon>
        <taxon>Endocarpon</taxon>
    </lineage>
</organism>
<protein>
    <submittedName>
        <fullName evidence="1">Uncharacterized protein</fullName>
    </submittedName>
</protein>
<accession>A0A8H7ALJ9</accession>
<dbReference type="Proteomes" id="UP000606974">
    <property type="component" value="Unassembled WGS sequence"/>
</dbReference>
<evidence type="ECO:0000313" key="1">
    <source>
        <dbReference type="EMBL" id="KAF7510272.1"/>
    </source>
</evidence>
<comment type="caution">
    <text evidence="1">The sequence shown here is derived from an EMBL/GenBank/DDBJ whole genome shotgun (WGS) entry which is preliminary data.</text>
</comment>
<evidence type="ECO:0000313" key="2">
    <source>
        <dbReference type="Proteomes" id="UP000606974"/>
    </source>
</evidence>
<sequence length="58" mass="6304">MVAAPLTIHRASSWTLDDADAVLSERRPAGTVSSRHYPGAYFPFNIFIVSKADSLLAL</sequence>
<reference evidence="1" key="1">
    <citation type="submission" date="2020-02" db="EMBL/GenBank/DDBJ databases">
        <authorList>
            <person name="Palmer J.M."/>
        </authorList>
    </citation>
    <scope>NUCLEOTIDE SEQUENCE</scope>
    <source>
        <strain evidence="1">EPUS1.4</strain>
        <tissue evidence="1">Thallus</tissue>
    </source>
</reference>
<name>A0A8H7ALJ9_9EURO</name>